<dbReference type="EMBL" id="BONG01000055">
    <property type="protein sequence ID" value="GIF93059.1"/>
    <property type="molecule type" value="Genomic_DNA"/>
</dbReference>
<dbReference type="Proteomes" id="UP000619293">
    <property type="component" value="Unassembled WGS sequence"/>
</dbReference>
<keyword evidence="4" id="KW-1185">Reference proteome</keyword>
<name>A0A8J3K303_9ACTN</name>
<organism evidence="3 4">
    <name type="scientific">Catellatospora chokoriensis</name>
    <dbReference type="NCBI Taxonomy" id="310353"/>
    <lineage>
        <taxon>Bacteria</taxon>
        <taxon>Bacillati</taxon>
        <taxon>Actinomycetota</taxon>
        <taxon>Actinomycetes</taxon>
        <taxon>Micromonosporales</taxon>
        <taxon>Micromonosporaceae</taxon>
        <taxon>Catellatospora</taxon>
    </lineage>
</organism>
<protein>
    <recommendedName>
        <fullName evidence="5">Secreted protein</fullName>
    </recommendedName>
</protein>
<reference evidence="3 4" key="1">
    <citation type="submission" date="2021-01" db="EMBL/GenBank/DDBJ databases">
        <title>Whole genome shotgun sequence of Catellatospora chokoriensis NBRC 107358.</title>
        <authorList>
            <person name="Komaki H."/>
            <person name="Tamura T."/>
        </authorList>
    </citation>
    <scope>NUCLEOTIDE SEQUENCE [LARGE SCALE GENOMIC DNA]</scope>
    <source>
        <strain evidence="3 4">NBRC 107358</strain>
    </source>
</reference>
<evidence type="ECO:0000256" key="1">
    <source>
        <dbReference type="SAM" id="MobiDB-lite"/>
    </source>
</evidence>
<evidence type="ECO:0000256" key="2">
    <source>
        <dbReference type="SAM" id="SignalP"/>
    </source>
</evidence>
<dbReference type="AlphaFoldDB" id="A0A8J3K303"/>
<evidence type="ECO:0000313" key="4">
    <source>
        <dbReference type="Proteomes" id="UP000619293"/>
    </source>
</evidence>
<feature type="compositionally biased region" description="Pro residues" evidence="1">
    <location>
        <begin position="304"/>
        <end position="313"/>
    </location>
</feature>
<comment type="caution">
    <text evidence="3">The sequence shown here is derived from an EMBL/GenBank/DDBJ whole genome shotgun (WGS) entry which is preliminary data.</text>
</comment>
<feature type="region of interest" description="Disordered" evidence="1">
    <location>
        <begin position="30"/>
        <end position="60"/>
    </location>
</feature>
<accession>A0A8J3K303</accession>
<feature type="chain" id="PRO_5035318982" description="Secreted protein" evidence="2">
    <location>
        <begin position="34"/>
        <end position="324"/>
    </location>
</feature>
<keyword evidence="2" id="KW-0732">Signal</keyword>
<proteinExistence type="predicted"/>
<gene>
    <name evidence="3" type="ORF">Cch02nite_65030</name>
</gene>
<sequence length="324" mass="33151">MNTPLKLGLFGLSLAAVFAVAFGAGNLAGPAPAADTRPHEPSGHGAHAEPTASAPGAQVPGGLQVAQDGYRLHPLTATLTTQAAQPLRFKIVGPDGAAVTDYTPTHDKDLHLIVVRRDLSGFQHVHPALGADGVWSIPLQVPAAGQYRLFADFQPAGRDKPLTLGADLPAAGNYQPLPLPVPARTAAVDGYTVTLDDDLVPGTSSKLTLSVAKDGVPVTDLQPYLAAYGHLVALRDGDLAYLHVHPDGSPGDGRTPAGPQIVFYAEVPSAGAYRLFLDFQHNGVVRTAAFTAVAGPASAASAPTPAPSAPAPTPSATHAHEGGH</sequence>
<feature type="signal peptide" evidence="2">
    <location>
        <begin position="1"/>
        <end position="33"/>
    </location>
</feature>
<evidence type="ECO:0000313" key="3">
    <source>
        <dbReference type="EMBL" id="GIF93059.1"/>
    </source>
</evidence>
<dbReference type="RefSeq" id="WP_191842673.1">
    <property type="nucleotide sequence ID" value="NZ_BAAALB010000027.1"/>
</dbReference>
<feature type="region of interest" description="Disordered" evidence="1">
    <location>
        <begin position="299"/>
        <end position="324"/>
    </location>
</feature>
<evidence type="ECO:0008006" key="5">
    <source>
        <dbReference type="Google" id="ProtNLM"/>
    </source>
</evidence>